<reference evidence="3 4" key="1">
    <citation type="submission" date="2019-01" db="EMBL/GenBank/DDBJ databases">
        <title>Genome sequence of the Antarctic species Gelidibacter gilvus ACAM 158(T).</title>
        <authorList>
            <person name="Bowman J.P."/>
        </authorList>
    </citation>
    <scope>NUCLEOTIDE SEQUENCE [LARGE SCALE GENOMIC DNA]</scope>
    <source>
        <strain evidence="3 4">IC158</strain>
    </source>
</reference>
<dbReference type="InterPro" id="IPR025196">
    <property type="entry name" value="DUF4126"/>
</dbReference>
<dbReference type="RefSeq" id="WP_129016531.1">
    <property type="nucleotide sequence ID" value="NZ_SDDZ01000002.1"/>
</dbReference>
<dbReference type="AlphaFoldDB" id="A0A4Q0XIR5"/>
<keyword evidence="1" id="KW-0472">Membrane</keyword>
<evidence type="ECO:0000256" key="1">
    <source>
        <dbReference type="SAM" id="Phobius"/>
    </source>
</evidence>
<proteinExistence type="predicted"/>
<dbReference type="EMBL" id="SDDZ01000002">
    <property type="protein sequence ID" value="RXJ51534.1"/>
    <property type="molecule type" value="Genomic_DNA"/>
</dbReference>
<keyword evidence="4" id="KW-1185">Reference proteome</keyword>
<keyword evidence="1" id="KW-1133">Transmembrane helix</keyword>
<sequence>MMTETIISICLGIGLAASVGFRVFLPLFALSLASYFDVWELNSSWLWIGSLTAVITLGVATLIEILAYYIPFVDNLLDTIAIPLATIAGTAVMVSTVADLNPLITWALAIIAGGGTAAAIKSAAGASRVTSTVSTAGFGNPLVSTIETGASLVIAIFSIFLPIIAFVLVIFVLFAIYKLYKKIKYSKL</sequence>
<feature type="domain" description="DUF4126" evidence="2">
    <location>
        <begin position="9"/>
        <end position="181"/>
    </location>
</feature>
<evidence type="ECO:0000313" key="3">
    <source>
        <dbReference type="EMBL" id="RXJ51534.1"/>
    </source>
</evidence>
<feature type="transmembrane region" description="Helical" evidence="1">
    <location>
        <begin position="103"/>
        <end position="124"/>
    </location>
</feature>
<feature type="transmembrane region" description="Helical" evidence="1">
    <location>
        <begin position="76"/>
        <end position="96"/>
    </location>
</feature>
<feature type="transmembrane region" description="Helical" evidence="1">
    <location>
        <begin position="152"/>
        <end position="177"/>
    </location>
</feature>
<evidence type="ECO:0000313" key="4">
    <source>
        <dbReference type="Proteomes" id="UP000289792"/>
    </source>
</evidence>
<comment type="caution">
    <text evidence="3">The sequence shown here is derived from an EMBL/GenBank/DDBJ whole genome shotgun (WGS) entry which is preliminary data.</text>
</comment>
<accession>A0A4Q0XIR5</accession>
<name>A0A4Q0XIR5_9FLAO</name>
<keyword evidence="1" id="KW-0812">Transmembrane</keyword>
<dbReference type="OrthoDB" id="288613at2"/>
<gene>
    <name evidence="3" type="ORF">ESZ48_05590</name>
</gene>
<dbReference type="Pfam" id="PF13548">
    <property type="entry name" value="DUF4126"/>
    <property type="match status" value="1"/>
</dbReference>
<organism evidence="3 4">
    <name type="scientific">Gelidibacter gilvus</name>
    <dbReference type="NCBI Taxonomy" id="59602"/>
    <lineage>
        <taxon>Bacteria</taxon>
        <taxon>Pseudomonadati</taxon>
        <taxon>Bacteroidota</taxon>
        <taxon>Flavobacteriia</taxon>
        <taxon>Flavobacteriales</taxon>
        <taxon>Flavobacteriaceae</taxon>
        <taxon>Gelidibacter</taxon>
    </lineage>
</organism>
<protein>
    <submittedName>
        <fullName evidence="3">DUF4126 domain-containing protein</fullName>
    </submittedName>
</protein>
<feature type="transmembrane region" description="Helical" evidence="1">
    <location>
        <begin position="45"/>
        <end position="70"/>
    </location>
</feature>
<dbReference type="Proteomes" id="UP000289792">
    <property type="component" value="Unassembled WGS sequence"/>
</dbReference>
<feature type="transmembrane region" description="Helical" evidence="1">
    <location>
        <begin position="6"/>
        <end position="33"/>
    </location>
</feature>
<evidence type="ECO:0000259" key="2">
    <source>
        <dbReference type="Pfam" id="PF13548"/>
    </source>
</evidence>